<keyword evidence="3" id="KW-1185">Reference proteome</keyword>
<protein>
    <submittedName>
        <fullName evidence="2">Uncharacterized protein</fullName>
    </submittedName>
</protein>
<evidence type="ECO:0000313" key="3">
    <source>
        <dbReference type="Proteomes" id="UP001195483"/>
    </source>
</evidence>
<comment type="caution">
    <text evidence="2">The sequence shown here is derived from an EMBL/GenBank/DDBJ whole genome shotgun (WGS) entry which is preliminary data.</text>
</comment>
<sequence length="481" mass="54867">MMSIYKEISIHYHPQDGTEWATYLQSKFGERKYQISIALNDVTADNKSQESSNINMFLITPDFLESIDLNTMKGFDNKCSLAILMGVDAEDFTFIAIEHGMHDVKNWLMLDVDGTEESVRHLIMTIVSMYEYDYPPPRIRPVLTEVIDEGLKIYIGLEKKADSDVSIKLEGTDKELKATFADRYFYSFSLTDEEALMFSTFSVICKEEKIGEGQIRDITSSNQRVKPTEGSLTAGHASGALDEKQQKLQQLWELLEEEIDPISMLCQCMGILGSDRKQLDRKLANEISLSEFKRPLFYLDNQEDSSQATPTDVMGEQKEENIERKLQDLGKHQAMEVIQEPILTEETLSPAKKKKGFFYKLLKRKYKLKKRVASDSVLDSVRQFQGKNRDDITINSDDESSVEGGSGISRNSSVSSLADSIANEEEKVMHTVLEDTKDQSKKKMRLFLKNAKMRKSLRLKHAMRDKNISYPSLPTKKPGHL</sequence>
<dbReference type="Gene3D" id="3.40.50.10140">
    <property type="entry name" value="Toll/interleukin-1 receptor homology (TIR) domain"/>
    <property type="match status" value="1"/>
</dbReference>
<dbReference type="EMBL" id="JAEAOA010001207">
    <property type="protein sequence ID" value="KAK3600212.1"/>
    <property type="molecule type" value="Genomic_DNA"/>
</dbReference>
<name>A0AAE0W4I3_9BIVA</name>
<reference evidence="2" key="2">
    <citation type="journal article" date="2021" name="Genome Biol. Evol.">
        <title>Developing a high-quality reference genome for a parasitic bivalve with doubly uniparental inheritance (Bivalvia: Unionida).</title>
        <authorList>
            <person name="Smith C.H."/>
        </authorList>
    </citation>
    <scope>NUCLEOTIDE SEQUENCE</scope>
    <source>
        <strain evidence="2">CHS0354</strain>
        <tissue evidence="2">Mantle</tissue>
    </source>
</reference>
<feature type="region of interest" description="Disordered" evidence="1">
    <location>
        <begin position="389"/>
        <end position="419"/>
    </location>
</feature>
<evidence type="ECO:0000313" key="2">
    <source>
        <dbReference type="EMBL" id="KAK3600212.1"/>
    </source>
</evidence>
<proteinExistence type="predicted"/>
<evidence type="ECO:0000256" key="1">
    <source>
        <dbReference type="SAM" id="MobiDB-lite"/>
    </source>
</evidence>
<dbReference type="Proteomes" id="UP001195483">
    <property type="component" value="Unassembled WGS sequence"/>
</dbReference>
<reference evidence="2" key="3">
    <citation type="submission" date="2023-05" db="EMBL/GenBank/DDBJ databases">
        <authorList>
            <person name="Smith C.H."/>
        </authorList>
    </citation>
    <scope>NUCLEOTIDE SEQUENCE</scope>
    <source>
        <strain evidence="2">CHS0354</strain>
        <tissue evidence="2">Mantle</tissue>
    </source>
</reference>
<accession>A0AAE0W4I3</accession>
<feature type="region of interest" description="Disordered" evidence="1">
    <location>
        <begin position="461"/>
        <end position="481"/>
    </location>
</feature>
<gene>
    <name evidence="2" type="ORF">CHS0354_019838</name>
</gene>
<organism evidence="2 3">
    <name type="scientific">Potamilus streckersoni</name>
    <dbReference type="NCBI Taxonomy" id="2493646"/>
    <lineage>
        <taxon>Eukaryota</taxon>
        <taxon>Metazoa</taxon>
        <taxon>Spiralia</taxon>
        <taxon>Lophotrochozoa</taxon>
        <taxon>Mollusca</taxon>
        <taxon>Bivalvia</taxon>
        <taxon>Autobranchia</taxon>
        <taxon>Heteroconchia</taxon>
        <taxon>Palaeoheterodonta</taxon>
        <taxon>Unionida</taxon>
        <taxon>Unionoidea</taxon>
        <taxon>Unionidae</taxon>
        <taxon>Ambleminae</taxon>
        <taxon>Lampsilini</taxon>
        <taxon>Potamilus</taxon>
    </lineage>
</organism>
<reference evidence="2" key="1">
    <citation type="journal article" date="2021" name="Genome Biol. Evol.">
        <title>A High-Quality Reference Genome for a Parasitic Bivalve with Doubly Uniparental Inheritance (Bivalvia: Unionida).</title>
        <authorList>
            <person name="Smith C.H."/>
        </authorList>
    </citation>
    <scope>NUCLEOTIDE SEQUENCE</scope>
    <source>
        <strain evidence="2">CHS0354</strain>
    </source>
</reference>
<dbReference type="InterPro" id="IPR035897">
    <property type="entry name" value="Toll_tir_struct_dom_sf"/>
</dbReference>
<dbReference type="AlphaFoldDB" id="A0AAE0W4I3"/>